<dbReference type="Proteomes" id="UP001054945">
    <property type="component" value="Unassembled WGS sequence"/>
</dbReference>
<keyword evidence="2" id="KW-1185">Reference proteome</keyword>
<reference evidence="1 2" key="1">
    <citation type="submission" date="2021-06" db="EMBL/GenBank/DDBJ databases">
        <title>Caerostris extrusa draft genome.</title>
        <authorList>
            <person name="Kono N."/>
            <person name="Arakawa K."/>
        </authorList>
    </citation>
    <scope>NUCLEOTIDE SEQUENCE [LARGE SCALE GENOMIC DNA]</scope>
</reference>
<dbReference type="AlphaFoldDB" id="A0AAV4UWM7"/>
<protein>
    <submittedName>
        <fullName evidence="1">Uncharacterized protein</fullName>
    </submittedName>
</protein>
<dbReference type="EMBL" id="BPLR01013611">
    <property type="protein sequence ID" value="GIY62336.1"/>
    <property type="molecule type" value="Genomic_DNA"/>
</dbReference>
<accession>A0AAV4UWM7</accession>
<organism evidence="1 2">
    <name type="scientific">Caerostris extrusa</name>
    <name type="common">Bark spider</name>
    <name type="synonym">Caerostris bankana</name>
    <dbReference type="NCBI Taxonomy" id="172846"/>
    <lineage>
        <taxon>Eukaryota</taxon>
        <taxon>Metazoa</taxon>
        <taxon>Ecdysozoa</taxon>
        <taxon>Arthropoda</taxon>
        <taxon>Chelicerata</taxon>
        <taxon>Arachnida</taxon>
        <taxon>Araneae</taxon>
        <taxon>Araneomorphae</taxon>
        <taxon>Entelegynae</taxon>
        <taxon>Araneoidea</taxon>
        <taxon>Araneidae</taxon>
        <taxon>Caerostris</taxon>
    </lineage>
</organism>
<evidence type="ECO:0000313" key="1">
    <source>
        <dbReference type="EMBL" id="GIY62336.1"/>
    </source>
</evidence>
<comment type="caution">
    <text evidence="1">The sequence shown here is derived from an EMBL/GenBank/DDBJ whole genome shotgun (WGS) entry which is preliminary data.</text>
</comment>
<evidence type="ECO:0000313" key="2">
    <source>
        <dbReference type="Proteomes" id="UP001054945"/>
    </source>
</evidence>
<feature type="non-terminal residue" evidence="1">
    <location>
        <position position="74"/>
    </location>
</feature>
<name>A0AAV4UWM7_CAEEX</name>
<proteinExistence type="predicted"/>
<gene>
    <name evidence="1" type="ORF">CEXT_594321</name>
</gene>
<sequence length="74" mass="8488">MGIFPSVVARYRCQRRQPLLVTGGVCSVTHSVWGQHQASIVWMGEKQIAKHVYLVGAFKRHRRHAGQKYLTRTL</sequence>